<name>A0A2G5F181_AQUCA</name>
<sequence>MTSVAKAHHVENSDLPIYTSCPMVESDSLSQNSSELQSFHSADILLYKRIVGLNKPPFAAKMVISLWFCLEEVGYFDLLQNICLCDNEVVELIFNETLSCLDCIGPLATRPGRNEEDLLMSKLVAEPINRSEVENQQAIPRSCADAGTSSQNQQVCGEAGTSMPNQQVCSEAGTSTQNQQVCSEAGTSTQNQEVSRAFSLLSLDPLARPYFRAETSTQNQQVCGEAGISTQNQQVCGASSSSSLDPLARPYCGNETLPPEQRTIFLTFSRGYPIPWEDIVEFFTKRWGDIIEDLIMEKDVEEPNYARLVLRNVLSVLMILNGKDVVKFNIKGKHLRGRLFIARKPADRKTD</sequence>
<reference evidence="1 2" key="1">
    <citation type="submission" date="2017-09" db="EMBL/GenBank/DDBJ databases">
        <title>WGS assembly of Aquilegia coerulea Goldsmith.</title>
        <authorList>
            <person name="Hodges S."/>
            <person name="Kramer E."/>
            <person name="Nordborg M."/>
            <person name="Tomkins J."/>
            <person name="Borevitz J."/>
            <person name="Derieg N."/>
            <person name="Yan J."/>
            <person name="Mihaltcheva S."/>
            <person name="Hayes R.D."/>
            <person name="Rokhsar D."/>
        </authorList>
    </citation>
    <scope>NUCLEOTIDE SEQUENCE [LARGE SCALE GENOMIC DNA]</scope>
    <source>
        <strain evidence="2">cv. Goldsmith</strain>
    </source>
</reference>
<dbReference type="Proteomes" id="UP000230069">
    <property type="component" value="Unassembled WGS sequence"/>
</dbReference>
<dbReference type="EMBL" id="KZ305019">
    <property type="protein sequence ID" value="PIA61768.1"/>
    <property type="molecule type" value="Genomic_DNA"/>
</dbReference>
<proteinExistence type="predicted"/>
<accession>A0A2G5F181</accession>
<dbReference type="STRING" id="218851.A0A2G5F181"/>
<organism evidence="1 2">
    <name type="scientific">Aquilegia coerulea</name>
    <name type="common">Rocky mountain columbine</name>
    <dbReference type="NCBI Taxonomy" id="218851"/>
    <lineage>
        <taxon>Eukaryota</taxon>
        <taxon>Viridiplantae</taxon>
        <taxon>Streptophyta</taxon>
        <taxon>Embryophyta</taxon>
        <taxon>Tracheophyta</taxon>
        <taxon>Spermatophyta</taxon>
        <taxon>Magnoliopsida</taxon>
        <taxon>Ranunculales</taxon>
        <taxon>Ranunculaceae</taxon>
        <taxon>Thalictroideae</taxon>
        <taxon>Aquilegia</taxon>
    </lineage>
</organism>
<dbReference type="InParanoid" id="A0A2G5F181"/>
<dbReference type="OrthoDB" id="1882251at2759"/>
<gene>
    <name evidence="1" type="ORF">AQUCO_00200038v1</name>
</gene>
<evidence type="ECO:0000313" key="1">
    <source>
        <dbReference type="EMBL" id="PIA61768.1"/>
    </source>
</evidence>
<dbReference type="PANTHER" id="PTHR33527">
    <property type="entry name" value="OS07G0274300 PROTEIN"/>
    <property type="match status" value="1"/>
</dbReference>
<dbReference type="PANTHER" id="PTHR33527:SF53">
    <property type="entry name" value="OS10G0561000 PROTEIN"/>
    <property type="match status" value="1"/>
</dbReference>
<keyword evidence="2" id="KW-1185">Reference proteome</keyword>
<protein>
    <submittedName>
        <fullName evidence="1">Uncharacterized protein</fullName>
    </submittedName>
</protein>
<dbReference type="AlphaFoldDB" id="A0A2G5F181"/>
<evidence type="ECO:0000313" key="2">
    <source>
        <dbReference type="Proteomes" id="UP000230069"/>
    </source>
</evidence>